<name>A0ABQ6Y1W4_STRFR</name>
<feature type="domain" description="Ricin B lectin" evidence="2">
    <location>
        <begin position="69"/>
        <end position="204"/>
    </location>
</feature>
<evidence type="ECO:0000313" key="4">
    <source>
        <dbReference type="Proteomes" id="UP000731519"/>
    </source>
</evidence>
<dbReference type="SMART" id="SM00458">
    <property type="entry name" value="RICIN"/>
    <property type="match status" value="1"/>
</dbReference>
<sequence length="206" mass="19980">MGAAIIVCAGAGLAIGAVLGGGDGDGTPRAAPATASATAPTPSAPPAPNPAPTPTPTPTPSPARPPVPAGTFVLVDPATGRAADVSGGATHDGAPVIAWERHGQPNQQWQVADLGDGHTQLRAVHSGLCLQPADPPGPGAAVVQRPCVDSDAQRWAATPSADGAVHTFTLKGQGLALAPAGPENGAPLSLRAPDAAGPPGWALQAP</sequence>
<dbReference type="InterPro" id="IPR000772">
    <property type="entry name" value="Ricin_B_lectin"/>
</dbReference>
<organism evidence="3 4">
    <name type="scientific">Streptomyces fradiae ATCC 10745 = DSM 40063</name>
    <dbReference type="NCBI Taxonomy" id="1319510"/>
    <lineage>
        <taxon>Bacteria</taxon>
        <taxon>Bacillati</taxon>
        <taxon>Actinomycetota</taxon>
        <taxon>Actinomycetes</taxon>
        <taxon>Kitasatosporales</taxon>
        <taxon>Streptomycetaceae</taxon>
        <taxon>Streptomyces</taxon>
    </lineage>
</organism>
<feature type="region of interest" description="Disordered" evidence="1">
    <location>
        <begin position="179"/>
        <end position="206"/>
    </location>
</feature>
<comment type="caution">
    <text evidence="3">The sequence shown here is derived from an EMBL/GenBank/DDBJ whole genome shotgun (WGS) entry which is preliminary data.</text>
</comment>
<dbReference type="RefSeq" id="WP_051839452.1">
    <property type="nucleotide sequence ID" value="NZ_ASYR01000001.1"/>
</dbReference>
<protein>
    <recommendedName>
        <fullName evidence="2">Ricin B lectin domain-containing protein</fullName>
    </recommendedName>
</protein>
<reference evidence="3 4" key="1">
    <citation type="submission" date="2013-05" db="EMBL/GenBank/DDBJ databases">
        <title>Genome Sequence of Streptomyces fradiae.</title>
        <authorList>
            <person name="Kirby R."/>
        </authorList>
    </citation>
    <scope>NUCLEOTIDE SEQUENCE [LARGE SCALE GENOMIC DNA]</scope>
    <source>
        <strain evidence="3 4">ATCC 10745</strain>
    </source>
</reference>
<dbReference type="PROSITE" id="PS50231">
    <property type="entry name" value="RICIN_B_LECTIN"/>
    <property type="match status" value="1"/>
</dbReference>
<accession>A0ABQ6Y1W4</accession>
<proteinExistence type="predicted"/>
<evidence type="ECO:0000256" key="1">
    <source>
        <dbReference type="SAM" id="MobiDB-lite"/>
    </source>
</evidence>
<keyword evidence="4" id="KW-1185">Reference proteome</keyword>
<dbReference type="EMBL" id="ASYR01000001">
    <property type="protein sequence ID" value="KAF0651967.1"/>
    <property type="molecule type" value="Genomic_DNA"/>
</dbReference>
<gene>
    <name evidence="3" type="ORF">K701_00940</name>
</gene>
<dbReference type="InterPro" id="IPR035992">
    <property type="entry name" value="Ricin_B-like_lectins"/>
</dbReference>
<dbReference type="Proteomes" id="UP000731519">
    <property type="component" value="Unassembled WGS sequence"/>
</dbReference>
<dbReference type="Gene3D" id="2.80.10.50">
    <property type="match status" value="1"/>
</dbReference>
<feature type="compositionally biased region" description="Pro residues" evidence="1">
    <location>
        <begin position="42"/>
        <end position="68"/>
    </location>
</feature>
<dbReference type="SUPFAM" id="SSF50370">
    <property type="entry name" value="Ricin B-like lectins"/>
    <property type="match status" value="1"/>
</dbReference>
<evidence type="ECO:0000313" key="3">
    <source>
        <dbReference type="EMBL" id="KAF0651967.1"/>
    </source>
</evidence>
<feature type="region of interest" description="Disordered" evidence="1">
    <location>
        <begin position="25"/>
        <end position="72"/>
    </location>
</feature>
<feature type="compositionally biased region" description="Low complexity" evidence="1">
    <location>
        <begin position="27"/>
        <end position="41"/>
    </location>
</feature>
<dbReference type="Pfam" id="PF14200">
    <property type="entry name" value="RicinB_lectin_2"/>
    <property type="match status" value="1"/>
</dbReference>
<dbReference type="CDD" id="cd00161">
    <property type="entry name" value="beta-trefoil_Ricin-like"/>
    <property type="match status" value="1"/>
</dbReference>
<evidence type="ECO:0000259" key="2">
    <source>
        <dbReference type="SMART" id="SM00458"/>
    </source>
</evidence>